<protein>
    <recommendedName>
        <fullName evidence="5">DUF2062 domain-containing protein</fullName>
    </recommendedName>
</protein>
<evidence type="ECO:0000256" key="1">
    <source>
        <dbReference type="SAM" id="Phobius"/>
    </source>
</evidence>
<evidence type="ECO:0000313" key="4">
    <source>
        <dbReference type="Proteomes" id="UP000541444"/>
    </source>
</evidence>
<evidence type="ECO:0008006" key="5">
    <source>
        <dbReference type="Google" id="ProtNLM"/>
    </source>
</evidence>
<sequence>MKKKTSMTLPLVVFTWIRWWQTAMRAFNGLFKTLFLSRRAFADFISKGLKGEALAEALWKARGAEPKQLAFSTALGITLGVFPVCGVTVLLCGVAIALLGSRCHSPSLMLANFIATPLELRQATCNFDTYFLTKIWLCALKRSSC</sequence>
<dbReference type="AlphaFoldDB" id="A0A7J7LMQ4"/>
<keyword evidence="1" id="KW-1133">Transmembrane helix</keyword>
<feature type="transmembrane region" description="Helical" evidence="1">
    <location>
        <begin position="69"/>
        <end position="99"/>
    </location>
</feature>
<dbReference type="EMBL" id="JACGCM010002161">
    <property type="protein sequence ID" value="KAF6143936.1"/>
    <property type="molecule type" value="Genomic_DNA"/>
</dbReference>
<feature type="signal peptide" evidence="2">
    <location>
        <begin position="1"/>
        <end position="26"/>
    </location>
</feature>
<dbReference type="PANTHER" id="PTHR35102:SF1">
    <property type="entry name" value="E3 UBIQUITIN-PROTEIN LIGASE"/>
    <property type="match status" value="1"/>
</dbReference>
<dbReference type="Proteomes" id="UP000541444">
    <property type="component" value="Unassembled WGS sequence"/>
</dbReference>
<dbReference type="PANTHER" id="PTHR35102">
    <property type="entry name" value="E3 UBIQUITIN-PROTEIN LIGASE"/>
    <property type="match status" value="1"/>
</dbReference>
<evidence type="ECO:0000256" key="2">
    <source>
        <dbReference type="SAM" id="SignalP"/>
    </source>
</evidence>
<dbReference type="OrthoDB" id="1914153at2759"/>
<gene>
    <name evidence="3" type="ORF">GIB67_001730</name>
</gene>
<accession>A0A7J7LMQ4</accession>
<organism evidence="3 4">
    <name type="scientific">Kingdonia uniflora</name>
    <dbReference type="NCBI Taxonomy" id="39325"/>
    <lineage>
        <taxon>Eukaryota</taxon>
        <taxon>Viridiplantae</taxon>
        <taxon>Streptophyta</taxon>
        <taxon>Embryophyta</taxon>
        <taxon>Tracheophyta</taxon>
        <taxon>Spermatophyta</taxon>
        <taxon>Magnoliopsida</taxon>
        <taxon>Ranunculales</taxon>
        <taxon>Circaeasteraceae</taxon>
        <taxon>Kingdonia</taxon>
    </lineage>
</organism>
<keyword evidence="2" id="KW-0732">Signal</keyword>
<keyword evidence="1" id="KW-0472">Membrane</keyword>
<name>A0A7J7LMQ4_9MAGN</name>
<evidence type="ECO:0000313" key="3">
    <source>
        <dbReference type="EMBL" id="KAF6143936.1"/>
    </source>
</evidence>
<comment type="caution">
    <text evidence="3">The sequence shown here is derived from an EMBL/GenBank/DDBJ whole genome shotgun (WGS) entry which is preliminary data.</text>
</comment>
<feature type="chain" id="PRO_5029908861" description="DUF2062 domain-containing protein" evidence="2">
    <location>
        <begin position="27"/>
        <end position="145"/>
    </location>
</feature>
<proteinExistence type="predicted"/>
<keyword evidence="4" id="KW-1185">Reference proteome</keyword>
<keyword evidence="1" id="KW-0812">Transmembrane</keyword>
<reference evidence="3 4" key="1">
    <citation type="journal article" date="2020" name="IScience">
        <title>Genome Sequencing of the Endangered Kingdonia uniflora (Circaeasteraceae, Ranunculales) Reveals Potential Mechanisms of Evolutionary Specialization.</title>
        <authorList>
            <person name="Sun Y."/>
            <person name="Deng T."/>
            <person name="Zhang A."/>
            <person name="Moore M.J."/>
            <person name="Landis J.B."/>
            <person name="Lin N."/>
            <person name="Zhang H."/>
            <person name="Zhang X."/>
            <person name="Huang J."/>
            <person name="Zhang X."/>
            <person name="Sun H."/>
            <person name="Wang H."/>
        </authorList>
    </citation>
    <scope>NUCLEOTIDE SEQUENCE [LARGE SCALE GENOMIC DNA]</scope>
    <source>
        <strain evidence="3">TB1705</strain>
        <tissue evidence="3">Leaf</tissue>
    </source>
</reference>